<evidence type="ECO:0000256" key="1">
    <source>
        <dbReference type="SAM" id="MobiDB-lite"/>
    </source>
</evidence>
<dbReference type="Proteomes" id="UP000324222">
    <property type="component" value="Unassembled WGS sequence"/>
</dbReference>
<feature type="region of interest" description="Disordered" evidence="1">
    <location>
        <begin position="1"/>
        <end position="42"/>
    </location>
</feature>
<dbReference type="EMBL" id="VSRR010026246">
    <property type="protein sequence ID" value="MPC67437.1"/>
    <property type="molecule type" value="Genomic_DNA"/>
</dbReference>
<comment type="caution">
    <text evidence="2">The sequence shown here is derived from an EMBL/GenBank/DDBJ whole genome shotgun (WGS) entry which is preliminary data.</text>
</comment>
<proteinExistence type="predicted"/>
<gene>
    <name evidence="2" type="ORF">E2C01_061612</name>
</gene>
<sequence>MVQGHGLLGRPRAVARGLKGPMVSPPHRHTHPLDLPAMLRRP</sequence>
<dbReference type="AlphaFoldDB" id="A0A5B7HDP6"/>
<keyword evidence="3" id="KW-1185">Reference proteome</keyword>
<evidence type="ECO:0000313" key="2">
    <source>
        <dbReference type="EMBL" id="MPC67437.1"/>
    </source>
</evidence>
<protein>
    <submittedName>
        <fullName evidence="2">Uncharacterized protein</fullName>
    </submittedName>
</protein>
<evidence type="ECO:0000313" key="3">
    <source>
        <dbReference type="Proteomes" id="UP000324222"/>
    </source>
</evidence>
<reference evidence="2 3" key="1">
    <citation type="submission" date="2019-05" db="EMBL/GenBank/DDBJ databases">
        <title>Another draft genome of Portunus trituberculatus and its Hox gene families provides insights of decapod evolution.</title>
        <authorList>
            <person name="Jeong J.-H."/>
            <person name="Song I."/>
            <person name="Kim S."/>
            <person name="Choi T."/>
            <person name="Kim D."/>
            <person name="Ryu S."/>
            <person name="Kim W."/>
        </authorList>
    </citation>
    <scope>NUCLEOTIDE SEQUENCE [LARGE SCALE GENOMIC DNA]</scope>
    <source>
        <tissue evidence="2">Muscle</tissue>
    </source>
</reference>
<name>A0A5B7HDP6_PORTR</name>
<organism evidence="2 3">
    <name type="scientific">Portunus trituberculatus</name>
    <name type="common">Swimming crab</name>
    <name type="synonym">Neptunus trituberculatus</name>
    <dbReference type="NCBI Taxonomy" id="210409"/>
    <lineage>
        <taxon>Eukaryota</taxon>
        <taxon>Metazoa</taxon>
        <taxon>Ecdysozoa</taxon>
        <taxon>Arthropoda</taxon>
        <taxon>Crustacea</taxon>
        <taxon>Multicrustacea</taxon>
        <taxon>Malacostraca</taxon>
        <taxon>Eumalacostraca</taxon>
        <taxon>Eucarida</taxon>
        <taxon>Decapoda</taxon>
        <taxon>Pleocyemata</taxon>
        <taxon>Brachyura</taxon>
        <taxon>Eubrachyura</taxon>
        <taxon>Portunoidea</taxon>
        <taxon>Portunidae</taxon>
        <taxon>Portuninae</taxon>
        <taxon>Portunus</taxon>
    </lineage>
</organism>
<accession>A0A5B7HDP6</accession>